<dbReference type="EMBL" id="RCMV01000416">
    <property type="protein sequence ID" value="KAG3217536.1"/>
    <property type="molecule type" value="Genomic_DNA"/>
</dbReference>
<feature type="compositionally biased region" description="Basic and acidic residues" evidence="1">
    <location>
        <begin position="114"/>
        <end position="133"/>
    </location>
</feature>
<evidence type="ECO:0000313" key="4">
    <source>
        <dbReference type="Proteomes" id="UP000736787"/>
    </source>
</evidence>
<sequence>MARSHKTVQIKAKMAEQEHAAEEARQAGLARLRAARTHSDRSPAREMMQKDQAGETSATAEGDTQESAEEATDEAVEEEADGEIAQEDASASDDDEADDEEEKAADEEEEDEDAEHKQGAERRRQGEKRRVSDMEEEEPTQVPAFKTQHDSWASLELCLKEYMEATHQKIVVKEVVNVGRRKAHLRAQVRY</sequence>
<feature type="compositionally biased region" description="Basic and acidic residues" evidence="1">
    <location>
        <begin position="13"/>
        <end position="25"/>
    </location>
</feature>
<feature type="region of interest" description="Disordered" evidence="1">
    <location>
        <begin position="1"/>
        <end position="147"/>
    </location>
</feature>
<gene>
    <name evidence="2" type="ORF">PC117_g14120</name>
    <name evidence="3" type="ORF">PC129_g11626</name>
</gene>
<dbReference type="AlphaFoldDB" id="A0A8T1CQ14"/>
<evidence type="ECO:0000313" key="2">
    <source>
        <dbReference type="EMBL" id="KAG2929019.1"/>
    </source>
</evidence>
<evidence type="ECO:0000313" key="3">
    <source>
        <dbReference type="EMBL" id="KAG3217536.1"/>
    </source>
</evidence>
<feature type="compositionally biased region" description="Acidic residues" evidence="1">
    <location>
        <begin position="63"/>
        <end position="113"/>
    </location>
</feature>
<accession>A0A8T1CQ14</accession>
<organism evidence="2 4">
    <name type="scientific">Phytophthora cactorum</name>
    <dbReference type="NCBI Taxonomy" id="29920"/>
    <lineage>
        <taxon>Eukaryota</taxon>
        <taxon>Sar</taxon>
        <taxon>Stramenopiles</taxon>
        <taxon>Oomycota</taxon>
        <taxon>Peronosporomycetes</taxon>
        <taxon>Peronosporales</taxon>
        <taxon>Peronosporaceae</taxon>
        <taxon>Phytophthora</taxon>
    </lineage>
</organism>
<evidence type="ECO:0000256" key="1">
    <source>
        <dbReference type="SAM" id="MobiDB-lite"/>
    </source>
</evidence>
<dbReference type="Proteomes" id="UP000736787">
    <property type="component" value="Unassembled WGS sequence"/>
</dbReference>
<name>A0A8T1CQ14_9STRA</name>
<feature type="compositionally biased region" description="Basic and acidic residues" evidence="1">
    <location>
        <begin position="37"/>
        <end position="53"/>
    </location>
</feature>
<dbReference type="EMBL" id="RCMK01000433">
    <property type="protein sequence ID" value="KAG2929019.1"/>
    <property type="molecule type" value="Genomic_DNA"/>
</dbReference>
<dbReference type="VEuPathDB" id="FungiDB:PC110_g23439"/>
<comment type="caution">
    <text evidence="2">The sequence shown here is derived from an EMBL/GenBank/DDBJ whole genome shotgun (WGS) entry which is preliminary data.</text>
</comment>
<protein>
    <submittedName>
        <fullName evidence="2">Uncharacterized protein</fullName>
    </submittedName>
</protein>
<dbReference type="Proteomes" id="UP000760860">
    <property type="component" value="Unassembled WGS sequence"/>
</dbReference>
<proteinExistence type="predicted"/>
<reference evidence="2" key="1">
    <citation type="submission" date="2018-10" db="EMBL/GenBank/DDBJ databases">
        <title>Effector identification in a new, highly contiguous assembly of the strawberry crown rot pathogen Phytophthora cactorum.</title>
        <authorList>
            <person name="Armitage A.D."/>
            <person name="Nellist C.F."/>
            <person name="Bates H."/>
            <person name="Vickerstaff R.J."/>
            <person name="Harrison R.J."/>
        </authorList>
    </citation>
    <scope>NUCLEOTIDE SEQUENCE</scope>
    <source>
        <strain evidence="2">4040</strain>
        <strain evidence="3">P421</strain>
    </source>
</reference>